<gene>
    <name evidence="2" type="ORF">CITCOLO1_LOCUS7377</name>
</gene>
<feature type="region of interest" description="Disordered" evidence="1">
    <location>
        <begin position="93"/>
        <end position="136"/>
    </location>
</feature>
<feature type="region of interest" description="Disordered" evidence="1">
    <location>
        <begin position="1"/>
        <end position="80"/>
    </location>
</feature>
<evidence type="ECO:0000256" key="1">
    <source>
        <dbReference type="SAM" id="MobiDB-lite"/>
    </source>
</evidence>
<dbReference type="PANTHER" id="PTHR33974:SF2">
    <property type="entry name" value="VASCULAR-RELATED UNKNOWN PROTEIN 1"/>
    <property type="match status" value="1"/>
</dbReference>
<organism evidence="2 3">
    <name type="scientific">Citrullus colocynthis</name>
    <name type="common">colocynth</name>
    <dbReference type="NCBI Taxonomy" id="252529"/>
    <lineage>
        <taxon>Eukaryota</taxon>
        <taxon>Viridiplantae</taxon>
        <taxon>Streptophyta</taxon>
        <taxon>Embryophyta</taxon>
        <taxon>Tracheophyta</taxon>
        <taxon>Spermatophyta</taxon>
        <taxon>Magnoliopsida</taxon>
        <taxon>eudicotyledons</taxon>
        <taxon>Gunneridae</taxon>
        <taxon>Pentapetalae</taxon>
        <taxon>rosids</taxon>
        <taxon>fabids</taxon>
        <taxon>Cucurbitales</taxon>
        <taxon>Cucurbitaceae</taxon>
        <taxon>Benincaseae</taxon>
        <taxon>Citrullus</taxon>
    </lineage>
</organism>
<keyword evidence="3" id="KW-1185">Reference proteome</keyword>
<evidence type="ECO:0000313" key="2">
    <source>
        <dbReference type="EMBL" id="CAK9315578.1"/>
    </source>
</evidence>
<reference evidence="2 3" key="1">
    <citation type="submission" date="2024-03" db="EMBL/GenBank/DDBJ databases">
        <authorList>
            <person name="Gkanogiannis A."/>
            <person name="Becerra Lopez-Lavalle L."/>
        </authorList>
    </citation>
    <scope>NUCLEOTIDE SEQUENCE [LARGE SCALE GENOMIC DNA]</scope>
</reference>
<dbReference type="EMBL" id="OZ021736">
    <property type="protein sequence ID" value="CAK9315578.1"/>
    <property type="molecule type" value="Genomic_DNA"/>
</dbReference>
<sequence length="173" mass="19058">MEKSVYSSTPKFPHPLPSFPSSATAESGWTAYLDDPSDDDDAYTFPTSSLLSDAASHSARKFSAATDPPPPLTDHLKIPKKLSLKPKQPHFFVDTSLEDTASSPDNSPKVGDLGPFDGNHYRRKSSLGNGGKYGEDHERKLEMSFKRKATEYTDLKKRGLCLVPLSMFTNYLG</sequence>
<dbReference type="Proteomes" id="UP001642487">
    <property type="component" value="Chromosome 2"/>
</dbReference>
<feature type="compositionally biased region" description="Low complexity" evidence="1">
    <location>
        <begin position="48"/>
        <end position="57"/>
    </location>
</feature>
<dbReference type="InterPro" id="IPR039280">
    <property type="entry name" value="VUP"/>
</dbReference>
<evidence type="ECO:0000313" key="3">
    <source>
        <dbReference type="Proteomes" id="UP001642487"/>
    </source>
</evidence>
<accession>A0ABP0Y9D7</accession>
<dbReference type="PANTHER" id="PTHR33974">
    <property type="entry name" value="VASCULAR-RELATED UNKNOWN PROTEIN 1-RELATED"/>
    <property type="match status" value="1"/>
</dbReference>
<protein>
    <submittedName>
        <fullName evidence="2">Uncharacterized protein</fullName>
    </submittedName>
</protein>
<proteinExistence type="predicted"/>
<name>A0ABP0Y9D7_9ROSI</name>
<feature type="compositionally biased region" description="Polar residues" evidence="1">
    <location>
        <begin position="1"/>
        <end position="10"/>
    </location>
</feature>